<dbReference type="Gene3D" id="3.20.20.60">
    <property type="entry name" value="Phosphoenolpyruvate-binding domains"/>
    <property type="match status" value="1"/>
</dbReference>
<organism evidence="1 2">
    <name type="scientific">Lichenibacterium minor</name>
    <dbReference type="NCBI Taxonomy" id="2316528"/>
    <lineage>
        <taxon>Bacteria</taxon>
        <taxon>Pseudomonadati</taxon>
        <taxon>Pseudomonadota</taxon>
        <taxon>Alphaproteobacteria</taxon>
        <taxon>Hyphomicrobiales</taxon>
        <taxon>Lichenihabitantaceae</taxon>
        <taxon>Lichenibacterium</taxon>
    </lineage>
</organism>
<keyword evidence="1" id="KW-0670">Pyruvate</keyword>
<dbReference type="InterPro" id="IPR015813">
    <property type="entry name" value="Pyrv/PenolPyrv_kinase-like_dom"/>
</dbReference>
<gene>
    <name evidence="1" type="ORF">D3273_04730</name>
</gene>
<dbReference type="RefSeq" id="WP_129224010.1">
    <property type="nucleotide sequence ID" value="NZ_QYBB01000003.1"/>
</dbReference>
<accession>A0A4Q2UDK6</accession>
<dbReference type="EMBL" id="QYBB01000003">
    <property type="protein sequence ID" value="RYC33176.1"/>
    <property type="molecule type" value="Genomic_DNA"/>
</dbReference>
<evidence type="ECO:0000313" key="1">
    <source>
        <dbReference type="EMBL" id="RYC33176.1"/>
    </source>
</evidence>
<dbReference type="SUPFAM" id="SSF51621">
    <property type="entry name" value="Phosphoenolpyruvate/pyruvate domain"/>
    <property type="match status" value="1"/>
</dbReference>
<evidence type="ECO:0000313" key="2">
    <source>
        <dbReference type="Proteomes" id="UP000290759"/>
    </source>
</evidence>
<keyword evidence="2" id="KW-1185">Reference proteome</keyword>
<dbReference type="AlphaFoldDB" id="A0A4Q2UDK6"/>
<dbReference type="InterPro" id="IPR039556">
    <property type="entry name" value="ICL/PEPM"/>
</dbReference>
<dbReference type="CDD" id="cd00377">
    <property type="entry name" value="ICL_PEPM"/>
    <property type="match status" value="1"/>
</dbReference>
<dbReference type="Proteomes" id="UP000290759">
    <property type="component" value="Unassembled WGS sequence"/>
</dbReference>
<dbReference type="GO" id="GO:0016829">
    <property type="term" value="F:lyase activity"/>
    <property type="evidence" value="ECO:0007669"/>
    <property type="project" value="UniProtKB-KW"/>
</dbReference>
<sequence>MTDLDARRAAFRDLHRAGCFVLPNPWDGGTALRCAKAGFRALASTSAGAAWVLGVEDGAMGVDQVLDHLRFLCGVTDLPVNADFEAGFADTPDGVAANVARCVGTGVAGLSIEDRAGAALIPVEAAVARMRAARAAVDRTGADVVLVGRCEAYLMDPLDMGEVVRRLRAYGEAGADCLYAPGLRTLDAVAHLVRAVDLPVNANLTGTGLSVAEMAGVGVRRVSVGVALAQATYGAFDGFVGRLAAEGRLP</sequence>
<dbReference type="PANTHER" id="PTHR42905">
    <property type="entry name" value="PHOSPHOENOLPYRUVATE CARBOXYLASE"/>
    <property type="match status" value="1"/>
</dbReference>
<dbReference type="InterPro" id="IPR040442">
    <property type="entry name" value="Pyrv_kinase-like_dom_sf"/>
</dbReference>
<keyword evidence="1" id="KW-0456">Lyase</keyword>
<protein>
    <submittedName>
        <fullName evidence="1">Isocitrate lyase/phosphoenolpyruvate mutase family protein</fullName>
    </submittedName>
</protein>
<name>A0A4Q2UDK6_9HYPH</name>
<comment type="caution">
    <text evidence="1">The sequence shown here is derived from an EMBL/GenBank/DDBJ whole genome shotgun (WGS) entry which is preliminary data.</text>
</comment>
<reference evidence="1 2" key="1">
    <citation type="submission" date="2018-12" db="EMBL/GenBank/DDBJ databases">
        <authorList>
            <person name="Grouzdev D.S."/>
            <person name="Krutkina M.S."/>
        </authorList>
    </citation>
    <scope>NUCLEOTIDE SEQUENCE [LARGE SCALE GENOMIC DNA]</scope>
    <source>
        <strain evidence="1 2">RmlP026</strain>
    </source>
</reference>
<proteinExistence type="predicted"/>
<dbReference type="Pfam" id="PF13714">
    <property type="entry name" value="PEP_mutase"/>
    <property type="match status" value="1"/>
</dbReference>
<dbReference type="PANTHER" id="PTHR42905:SF16">
    <property type="entry name" value="CARBOXYPHOSPHONOENOLPYRUVATE PHOSPHONOMUTASE-LIKE PROTEIN (AFU_ORTHOLOGUE AFUA_5G07230)"/>
    <property type="match status" value="1"/>
</dbReference>
<reference evidence="1 2" key="2">
    <citation type="submission" date="2019-02" db="EMBL/GenBank/DDBJ databases">
        <title>'Lichenibacterium ramalinii' gen. nov. sp. nov., 'Lichenibacterium minor' gen. nov. sp. nov.</title>
        <authorList>
            <person name="Pankratov T."/>
        </authorList>
    </citation>
    <scope>NUCLEOTIDE SEQUENCE [LARGE SCALE GENOMIC DNA]</scope>
    <source>
        <strain evidence="1 2">RmlP026</strain>
    </source>
</reference>
<dbReference type="OrthoDB" id="9785398at2"/>